<organism evidence="1 2">
    <name type="scientific">Jannaschia pagri</name>
    <dbReference type="NCBI Taxonomy" id="2829797"/>
    <lineage>
        <taxon>Bacteria</taxon>
        <taxon>Pseudomonadati</taxon>
        <taxon>Pseudomonadota</taxon>
        <taxon>Alphaproteobacteria</taxon>
        <taxon>Rhodobacterales</taxon>
        <taxon>Roseobacteraceae</taxon>
        <taxon>Jannaschia</taxon>
    </lineage>
</organism>
<evidence type="ECO:0008006" key="3">
    <source>
        <dbReference type="Google" id="ProtNLM"/>
    </source>
</evidence>
<name>A0ABQ4NN87_9RHOB</name>
<dbReference type="RefSeq" id="WP_220749092.1">
    <property type="nucleotide sequence ID" value="NZ_BPFH01000004.1"/>
</dbReference>
<keyword evidence="2" id="KW-1185">Reference proteome</keyword>
<evidence type="ECO:0000313" key="1">
    <source>
        <dbReference type="EMBL" id="GIT95577.1"/>
    </source>
</evidence>
<comment type="caution">
    <text evidence="1">The sequence shown here is derived from an EMBL/GenBank/DDBJ whole genome shotgun (WGS) entry which is preliminary data.</text>
</comment>
<proteinExistence type="predicted"/>
<accession>A0ABQ4NN87</accession>
<dbReference type="Proteomes" id="UP000786693">
    <property type="component" value="Unassembled WGS sequence"/>
</dbReference>
<dbReference type="EMBL" id="BPFH01000004">
    <property type="protein sequence ID" value="GIT95577.1"/>
    <property type="molecule type" value="Genomic_DNA"/>
</dbReference>
<gene>
    <name evidence="1" type="ORF">JANAI62_22000</name>
</gene>
<sequence length="129" mass="13746">MSRLSPLQTAKRAAKSNPAFKRALVYITATDSGVPVYDAAGELQYDRAEDTLGYVDKSKETVLTLSATYQGSHLVTVLSEVAPNGAALILIDGVFYEIVTVHSANVLATLVTYDCKSLGPNDAPVIRNA</sequence>
<protein>
    <recommendedName>
        <fullName evidence="3">Phage tail-collar fibre protein</fullName>
    </recommendedName>
</protein>
<reference evidence="1 2" key="1">
    <citation type="submission" date="2021-05" db="EMBL/GenBank/DDBJ databases">
        <title>Bacteria Genome sequencing.</title>
        <authorList>
            <person name="Takabe Y."/>
            <person name="Nakajima Y."/>
            <person name="Suzuki S."/>
            <person name="Shiozaki T."/>
        </authorList>
    </citation>
    <scope>NUCLEOTIDE SEQUENCE [LARGE SCALE GENOMIC DNA]</scope>
    <source>
        <strain evidence="1 2">AI_62</strain>
    </source>
</reference>
<evidence type="ECO:0000313" key="2">
    <source>
        <dbReference type="Proteomes" id="UP000786693"/>
    </source>
</evidence>